<gene>
    <name evidence="3" type="ORF">GSI01S_19_00890</name>
</gene>
<evidence type="ECO:0000313" key="4">
    <source>
        <dbReference type="Proteomes" id="UP000035083"/>
    </source>
</evidence>
<organism evidence="3 4">
    <name type="scientific">Gordonia sihwensis NBRC 108236</name>
    <dbReference type="NCBI Taxonomy" id="1223544"/>
    <lineage>
        <taxon>Bacteria</taxon>
        <taxon>Bacillati</taxon>
        <taxon>Actinomycetota</taxon>
        <taxon>Actinomycetes</taxon>
        <taxon>Mycobacteriales</taxon>
        <taxon>Gordoniaceae</taxon>
        <taxon>Gordonia</taxon>
    </lineage>
</organism>
<evidence type="ECO:0008006" key="5">
    <source>
        <dbReference type="Google" id="ProtNLM"/>
    </source>
</evidence>
<dbReference type="InterPro" id="IPR049450">
    <property type="entry name" value="ACOT8-like_C"/>
</dbReference>
<name>L7LKG0_9ACTN</name>
<proteinExistence type="predicted"/>
<dbReference type="EMBL" id="BANU01000019">
    <property type="protein sequence ID" value="GAC61625.1"/>
    <property type="molecule type" value="Genomic_DNA"/>
</dbReference>
<evidence type="ECO:0000259" key="1">
    <source>
        <dbReference type="Pfam" id="PF13622"/>
    </source>
</evidence>
<feature type="domain" description="Acyl-CoA thioesterase-like N-terminal HotDog" evidence="1">
    <location>
        <begin position="25"/>
        <end position="108"/>
    </location>
</feature>
<keyword evidence="4" id="KW-1185">Reference proteome</keyword>
<comment type="caution">
    <text evidence="3">The sequence shown here is derived from an EMBL/GenBank/DDBJ whole genome shotgun (WGS) entry which is preliminary data.</text>
</comment>
<dbReference type="Pfam" id="PF13622">
    <property type="entry name" value="4HBT_3"/>
    <property type="match status" value="1"/>
</dbReference>
<accession>L7LKG0</accession>
<reference evidence="3 4" key="1">
    <citation type="submission" date="2012-12" db="EMBL/GenBank/DDBJ databases">
        <title>Whole genome shotgun sequence of Gordonia sihwensis NBRC 108236.</title>
        <authorList>
            <person name="Yoshida I."/>
            <person name="Hosoyama A."/>
            <person name="Tsuchikane K."/>
            <person name="Ando Y."/>
            <person name="Baba S."/>
            <person name="Ohji S."/>
            <person name="Hamada M."/>
            <person name="Tamura T."/>
            <person name="Yamazoe A."/>
            <person name="Yamazaki S."/>
            <person name="Fujita N."/>
        </authorList>
    </citation>
    <scope>NUCLEOTIDE SEQUENCE [LARGE SCALE GENOMIC DNA]</scope>
    <source>
        <strain evidence="3 4">NBRC 108236</strain>
    </source>
</reference>
<dbReference type="eggNOG" id="COG2050">
    <property type="taxonomic scope" value="Bacteria"/>
</dbReference>
<dbReference type="Proteomes" id="UP000035083">
    <property type="component" value="Unassembled WGS sequence"/>
</dbReference>
<dbReference type="InterPro" id="IPR042171">
    <property type="entry name" value="Acyl-CoA_hotdog"/>
</dbReference>
<dbReference type="InterPro" id="IPR049449">
    <property type="entry name" value="TesB_ACOT8-like_N"/>
</dbReference>
<sequence>MTDKAFFTVDGAGRYDPTGYAVGLWGPDALNGPSVCAIAARAAENAGGSADFTPARFTLELFKSARRLPTVPTTTVLRDGHRIRVIEVSVRQYDGDAEILVARGNVVFLKTGSNPPGERWERPARERTFTPPADAGDGYRPWFRTEGGTWSNDMGEYQNSERLTIWSRPFNAVPDEELTPFQRAVIAAESTSLVTNIGDGGIGFINCDLTVAVARLPEGVRVGVEADSHIEHAGVSVGTANLYDEHGQFGVGMVTAVDNTRAMIDFTTVKPYTNRAPELS</sequence>
<evidence type="ECO:0000313" key="3">
    <source>
        <dbReference type="EMBL" id="GAC61625.1"/>
    </source>
</evidence>
<dbReference type="Pfam" id="PF20789">
    <property type="entry name" value="4HBT_3C"/>
    <property type="match status" value="1"/>
</dbReference>
<dbReference type="RefSeq" id="WP_006897027.1">
    <property type="nucleotide sequence ID" value="NZ_BANU01000019.1"/>
</dbReference>
<dbReference type="AlphaFoldDB" id="L7LKG0"/>
<protein>
    <recommendedName>
        <fullName evidence="5">Thioesterase domain-containing protein</fullName>
    </recommendedName>
</protein>
<feature type="domain" description="Acyl-CoA thioesterase-like C-terminal" evidence="2">
    <location>
        <begin position="138"/>
        <end position="248"/>
    </location>
</feature>
<dbReference type="Gene3D" id="2.40.160.210">
    <property type="entry name" value="Acyl-CoA thioesterase, double hotdog domain"/>
    <property type="match status" value="1"/>
</dbReference>
<evidence type="ECO:0000259" key="2">
    <source>
        <dbReference type="Pfam" id="PF20789"/>
    </source>
</evidence>